<reference evidence="1 2" key="1">
    <citation type="submission" date="2020-08" db="EMBL/GenBank/DDBJ databases">
        <title>Sequencing the genomes of 1000 actinobacteria strains.</title>
        <authorList>
            <person name="Klenk H.-P."/>
        </authorList>
    </citation>
    <scope>NUCLEOTIDE SEQUENCE [LARGE SCALE GENOMIC DNA]</scope>
    <source>
        <strain evidence="1 2">DSM 45584</strain>
    </source>
</reference>
<gene>
    <name evidence="1" type="ORF">BJ970_006401</name>
</gene>
<evidence type="ECO:0000313" key="1">
    <source>
        <dbReference type="EMBL" id="MBB5158802.1"/>
    </source>
</evidence>
<name>A0A840Q8E8_9PSEU</name>
<keyword evidence="2" id="KW-1185">Reference proteome</keyword>
<dbReference type="Proteomes" id="UP000584374">
    <property type="component" value="Unassembled WGS sequence"/>
</dbReference>
<evidence type="ECO:0000313" key="2">
    <source>
        <dbReference type="Proteomes" id="UP000584374"/>
    </source>
</evidence>
<proteinExistence type="predicted"/>
<protein>
    <submittedName>
        <fullName evidence="1">Uncharacterized protein</fullName>
    </submittedName>
</protein>
<dbReference type="AlphaFoldDB" id="A0A840Q8E8"/>
<comment type="caution">
    <text evidence="1">The sequence shown here is derived from an EMBL/GenBank/DDBJ whole genome shotgun (WGS) entry which is preliminary data.</text>
</comment>
<organism evidence="1 2">
    <name type="scientific">Saccharopolyspora phatthalungensis</name>
    <dbReference type="NCBI Taxonomy" id="664693"/>
    <lineage>
        <taxon>Bacteria</taxon>
        <taxon>Bacillati</taxon>
        <taxon>Actinomycetota</taxon>
        <taxon>Actinomycetes</taxon>
        <taxon>Pseudonocardiales</taxon>
        <taxon>Pseudonocardiaceae</taxon>
        <taxon>Saccharopolyspora</taxon>
    </lineage>
</organism>
<dbReference type="EMBL" id="JACHIW010000002">
    <property type="protein sequence ID" value="MBB5158802.1"/>
    <property type="molecule type" value="Genomic_DNA"/>
</dbReference>
<sequence length="124" mass="13679">MSKDETSIPCNYGFDKKYGSFGVFGWYAGKDEIEIAFEAPSGKRTPLQSVITRESSTRRTNWTGGRSTSTTSWTSATGVVALLLQKEPTLDPVKVKSKLAYRPASDEKHDQNVWGAGPIDLDEM</sequence>
<accession>A0A840Q8E8</accession>